<dbReference type="InterPro" id="IPR050328">
    <property type="entry name" value="Dev_Immune_Receptor"/>
</dbReference>
<sequence length="343" mass="39226">MKRFQVCTLMLFSCCAWAKQMTDIEALQSAPTRCTYEYAFDMYGAHCGGLRLNKIPSLRAGIEILDFSDNKLQEIHDDTLSSYTSIKFLYLSENQIYSIDDNAFSYLTNLQSLDLSKNVILTLPETIFHLPTLRNLYLHGNPLLHLHLSKMQLSKPIRAPLELLDLSECKLKVLPDWGVLPQLYLYNISHNPLTTIDAQHFSPMCKLSKVDLTGSIDDLQLCDMRMTITWFQIRNVYFLLDDYTRLNSREFENCPKVAPPDNLNITYQECRQLYTKTQNTKSSRRTWLTIGGGLAGFLVGFVLLLYVMHRHNVAQTKKADKETKKIPPDGDKQASAVLLNNAA</sequence>
<dbReference type="PANTHER" id="PTHR24373">
    <property type="entry name" value="SLIT RELATED LEUCINE-RICH REPEAT NEURONAL PROTEIN"/>
    <property type="match status" value="1"/>
</dbReference>
<dbReference type="SUPFAM" id="SSF52058">
    <property type="entry name" value="L domain-like"/>
    <property type="match status" value="1"/>
</dbReference>
<evidence type="ECO:0000313" key="8">
    <source>
        <dbReference type="Proteomes" id="UP001497472"/>
    </source>
</evidence>
<organism evidence="7 8">
    <name type="scientific">Leptosia nina</name>
    <dbReference type="NCBI Taxonomy" id="320188"/>
    <lineage>
        <taxon>Eukaryota</taxon>
        <taxon>Metazoa</taxon>
        <taxon>Ecdysozoa</taxon>
        <taxon>Arthropoda</taxon>
        <taxon>Hexapoda</taxon>
        <taxon>Insecta</taxon>
        <taxon>Pterygota</taxon>
        <taxon>Neoptera</taxon>
        <taxon>Endopterygota</taxon>
        <taxon>Lepidoptera</taxon>
        <taxon>Glossata</taxon>
        <taxon>Ditrysia</taxon>
        <taxon>Papilionoidea</taxon>
        <taxon>Pieridae</taxon>
        <taxon>Pierinae</taxon>
        <taxon>Leptosia</taxon>
    </lineage>
</organism>
<accession>A0AAV1IVV3</accession>
<comment type="caution">
    <text evidence="7">The sequence shown here is derived from an EMBL/GenBank/DDBJ whole genome shotgun (WGS) entry which is preliminary data.</text>
</comment>
<evidence type="ECO:0000256" key="4">
    <source>
        <dbReference type="SAM" id="MobiDB-lite"/>
    </source>
</evidence>
<dbReference type="AlphaFoldDB" id="A0AAV1IVV3"/>
<evidence type="ECO:0000256" key="2">
    <source>
        <dbReference type="ARBA" id="ARBA00022729"/>
    </source>
</evidence>
<evidence type="ECO:0000256" key="3">
    <source>
        <dbReference type="ARBA" id="ARBA00022737"/>
    </source>
</evidence>
<feature type="region of interest" description="Disordered" evidence="4">
    <location>
        <begin position="317"/>
        <end position="343"/>
    </location>
</feature>
<keyword evidence="2 6" id="KW-0732">Signal</keyword>
<gene>
    <name evidence="7" type="ORF">LNINA_LOCUS170</name>
</gene>
<reference evidence="7 8" key="1">
    <citation type="submission" date="2023-11" db="EMBL/GenBank/DDBJ databases">
        <authorList>
            <person name="Okamura Y."/>
        </authorList>
    </citation>
    <scope>NUCLEOTIDE SEQUENCE [LARGE SCALE GENOMIC DNA]</scope>
</reference>
<keyword evidence="5" id="KW-0812">Transmembrane</keyword>
<evidence type="ECO:0000256" key="1">
    <source>
        <dbReference type="ARBA" id="ARBA00022614"/>
    </source>
</evidence>
<evidence type="ECO:0000313" key="7">
    <source>
        <dbReference type="EMBL" id="CAK1540087.1"/>
    </source>
</evidence>
<protein>
    <submittedName>
        <fullName evidence="7">Uncharacterized protein</fullName>
    </submittedName>
</protein>
<feature type="transmembrane region" description="Helical" evidence="5">
    <location>
        <begin position="287"/>
        <end position="308"/>
    </location>
</feature>
<dbReference type="InterPro" id="IPR003591">
    <property type="entry name" value="Leu-rich_rpt_typical-subtyp"/>
</dbReference>
<dbReference type="Pfam" id="PF13855">
    <property type="entry name" value="LRR_8"/>
    <property type="match status" value="1"/>
</dbReference>
<proteinExistence type="predicted"/>
<dbReference type="SMART" id="SM00369">
    <property type="entry name" value="LRR_TYP"/>
    <property type="match status" value="4"/>
</dbReference>
<feature type="signal peptide" evidence="6">
    <location>
        <begin position="1"/>
        <end position="18"/>
    </location>
</feature>
<dbReference type="PANTHER" id="PTHR24373:SF275">
    <property type="entry name" value="TIR DOMAIN-CONTAINING PROTEIN"/>
    <property type="match status" value="1"/>
</dbReference>
<keyword evidence="5" id="KW-0472">Membrane</keyword>
<keyword evidence="5" id="KW-1133">Transmembrane helix</keyword>
<dbReference type="PROSITE" id="PS51450">
    <property type="entry name" value="LRR"/>
    <property type="match status" value="2"/>
</dbReference>
<name>A0AAV1IVV3_9NEOP</name>
<keyword evidence="8" id="KW-1185">Reference proteome</keyword>
<feature type="chain" id="PRO_5043718313" evidence="6">
    <location>
        <begin position="19"/>
        <end position="343"/>
    </location>
</feature>
<dbReference type="InterPro" id="IPR032675">
    <property type="entry name" value="LRR_dom_sf"/>
</dbReference>
<keyword evidence="1" id="KW-0433">Leucine-rich repeat</keyword>
<dbReference type="Gene3D" id="3.80.10.10">
    <property type="entry name" value="Ribonuclease Inhibitor"/>
    <property type="match status" value="2"/>
</dbReference>
<evidence type="ECO:0000256" key="6">
    <source>
        <dbReference type="SAM" id="SignalP"/>
    </source>
</evidence>
<evidence type="ECO:0000256" key="5">
    <source>
        <dbReference type="SAM" id="Phobius"/>
    </source>
</evidence>
<feature type="compositionally biased region" description="Basic and acidic residues" evidence="4">
    <location>
        <begin position="317"/>
        <end position="332"/>
    </location>
</feature>
<dbReference type="InterPro" id="IPR001611">
    <property type="entry name" value="Leu-rich_rpt"/>
</dbReference>
<dbReference type="EMBL" id="CAVLEF010000001">
    <property type="protein sequence ID" value="CAK1540087.1"/>
    <property type="molecule type" value="Genomic_DNA"/>
</dbReference>
<keyword evidence="3" id="KW-0677">Repeat</keyword>
<dbReference type="Proteomes" id="UP001497472">
    <property type="component" value="Unassembled WGS sequence"/>
</dbReference>